<reference evidence="2 3" key="1">
    <citation type="submission" date="2016-06" db="EMBL/GenBank/DDBJ databases">
        <title>Draft genome of Moraxella lacunata CCUG 57757A.</title>
        <authorList>
            <person name="Salva-Serra F."/>
            <person name="Engstrom-Jakobsson H."/>
            <person name="Thorell K."/>
            <person name="Gonzales-Siles L."/>
            <person name="Karlsson R."/>
            <person name="Boulund F."/>
            <person name="Engstrand L."/>
            <person name="Kristiansson E."/>
            <person name="Moore E."/>
        </authorList>
    </citation>
    <scope>NUCLEOTIDE SEQUENCE [LARGE SCALE GENOMIC DNA]</scope>
    <source>
        <strain evidence="2 3">CCUG 57757A</strain>
    </source>
</reference>
<feature type="signal peptide" evidence="1">
    <location>
        <begin position="1"/>
        <end position="24"/>
    </location>
</feature>
<evidence type="ECO:0008006" key="4">
    <source>
        <dbReference type="Google" id="ProtNLM"/>
    </source>
</evidence>
<sequence>MKNPLLKNLSLYIALFGGAILLTACTQETPDTPTLSNDEIAKVLPNRSQDKASWAGDIGAIFDELKLHKDKENICTVVAVIDQESNFHANPAVANLGQASLRAIDDKLEDKLGKQLAGVFRTMLATRPTKDDSFESQIKKVKTEKELDELYQQMFDYFTSTYKVSGVNNLTKLTGESLDERLNPITTLGSMQVHVNYAKRHRRANMNDRTLRADMYGQYGGLYYGIHRLMMYQADYDKPLYRFADYNSGVYSSRNSAFQKRVASLTGISLDIDGDLLLYANGTVSSAKSQTETALIKLLATAKTPLTPAQIRSDLKKEKKASFEQTATYQGVSELFKAKYKKDPTYAIMPQVVISSTKMKQDKNTNWYATNVNRRYEACMTLANKLGK</sequence>
<dbReference type="RefSeq" id="WP_065256763.1">
    <property type="nucleotide sequence ID" value="NZ_JARDJM010000077.1"/>
</dbReference>
<dbReference type="InterPro" id="IPR011673">
    <property type="entry name" value="DUF1615"/>
</dbReference>
<dbReference type="Pfam" id="PF07759">
    <property type="entry name" value="DUF1615"/>
    <property type="match status" value="1"/>
</dbReference>
<feature type="chain" id="PRO_5008611951" description="DUF1615 domain-containing protein" evidence="1">
    <location>
        <begin position="25"/>
        <end position="388"/>
    </location>
</feature>
<keyword evidence="1" id="KW-0732">Signal</keyword>
<dbReference type="EMBL" id="LZMS01000113">
    <property type="protein sequence ID" value="OBX59354.1"/>
    <property type="molecule type" value="Genomic_DNA"/>
</dbReference>
<evidence type="ECO:0000313" key="2">
    <source>
        <dbReference type="EMBL" id="OBX59354.1"/>
    </source>
</evidence>
<dbReference type="PROSITE" id="PS51257">
    <property type="entry name" value="PROKAR_LIPOPROTEIN"/>
    <property type="match status" value="1"/>
</dbReference>
<evidence type="ECO:0000256" key="1">
    <source>
        <dbReference type="SAM" id="SignalP"/>
    </source>
</evidence>
<name>A0A1B8PVM0_MORLA</name>
<accession>A0A1B8PVM0</accession>
<dbReference type="Proteomes" id="UP000092607">
    <property type="component" value="Unassembled WGS sequence"/>
</dbReference>
<dbReference type="OrthoDB" id="596976at2"/>
<dbReference type="AlphaFoldDB" id="A0A1B8PVM0"/>
<gene>
    <name evidence="2" type="ORF">A9309_11560</name>
</gene>
<organism evidence="2 3">
    <name type="scientific">Moraxella lacunata</name>
    <dbReference type="NCBI Taxonomy" id="477"/>
    <lineage>
        <taxon>Bacteria</taxon>
        <taxon>Pseudomonadati</taxon>
        <taxon>Pseudomonadota</taxon>
        <taxon>Gammaproteobacteria</taxon>
        <taxon>Moraxellales</taxon>
        <taxon>Moraxellaceae</taxon>
        <taxon>Moraxella</taxon>
    </lineage>
</organism>
<evidence type="ECO:0000313" key="3">
    <source>
        <dbReference type="Proteomes" id="UP000092607"/>
    </source>
</evidence>
<comment type="caution">
    <text evidence="2">The sequence shown here is derived from an EMBL/GenBank/DDBJ whole genome shotgun (WGS) entry which is preliminary data.</text>
</comment>
<protein>
    <recommendedName>
        <fullName evidence="4">DUF1615 domain-containing protein</fullName>
    </recommendedName>
</protein>
<proteinExistence type="predicted"/>